<dbReference type="EMBL" id="JARXIC010000013">
    <property type="protein sequence ID" value="MDQ8194697.1"/>
    <property type="molecule type" value="Genomic_DNA"/>
</dbReference>
<evidence type="ECO:0000256" key="1">
    <source>
        <dbReference type="ARBA" id="ARBA00004496"/>
    </source>
</evidence>
<dbReference type="InterPro" id="IPR000032">
    <property type="entry name" value="HPr-like"/>
</dbReference>
<evidence type="ECO:0000256" key="3">
    <source>
        <dbReference type="ARBA" id="ARBA00022490"/>
    </source>
</evidence>
<comment type="subcellular location">
    <subcellularLocation>
        <location evidence="1">Cytoplasm</location>
    </subcellularLocation>
</comment>
<dbReference type="Pfam" id="PF00381">
    <property type="entry name" value="PTS-HPr"/>
    <property type="match status" value="1"/>
</dbReference>
<evidence type="ECO:0000259" key="5">
    <source>
        <dbReference type="PROSITE" id="PS51350"/>
    </source>
</evidence>
<dbReference type="RefSeq" id="WP_308985164.1">
    <property type="nucleotide sequence ID" value="NZ_JARXIC010000013.1"/>
</dbReference>
<dbReference type="PRINTS" id="PR00107">
    <property type="entry name" value="PHOSPHOCPHPR"/>
</dbReference>
<dbReference type="PANTHER" id="PTHR33705:SF2">
    <property type="entry name" value="PHOSPHOCARRIER PROTEIN NPR"/>
    <property type="match status" value="1"/>
</dbReference>
<proteinExistence type="inferred from homology"/>
<protein>
    <submittedName>
        <fullName evidence="6">HPr family phosphocarrier protein</fullName>
    </submittedName>
</protein>
<dbReference type="PANTHER" id="PTHR33705">
    <property type="entry name" value="PHOSPHOCARRIER PROTEIN HPR"/>
    <property type="match status" value="1"/>
</dbReference>
<evidence type="ECO:0000256" key="4">
    <source>
        <dbReference type="ARBA" id="ARBA00022683"/>
    </source>
</evidence>
<reference evidence="6 7" key="1">
    <citation type="submission" date="2023-04" db="EMBL/GenBank/DDBJ databases">
        <title>A novel bacteria isolated from coastal sediment.</title>
        <authorList>
            <person name="Liu X.-J."/>
            <person name="Du Z.-J."/>
        </authorList>
    </citation>
    <scope>NUCLEOTIDE SEQUENCE [LARGE SCALE GENOMIC DNA]</scope>
    <source>
        <strain evidence="6 7">SDUM461004</strain>
    </source>
</reference>
<evidence type="ECO:0000256" key="2">
    <source>
        <dbReference type="ARBA" id="ARBA00010736"/>
    </source>
</evidence>
<keyword evidence="3" id="KW-0963">Cytoplasm</keyword>
<comment type="similarity">
    <text evidence="2">Belongs to the HPr family.</text>
</comment>
<feature type="domain" description="HPr" evidence="5">
    <location>
        <begin position="12"/>
        <end position="101"/>
    </location>
</feature>
<dbReference type="SUPFAM" id="SSF55594">
    <property type="entry name" value="HPr-like"/>
    <property type="match status" value="1"/>
</dbReference>
<gene>
    <name evidence="6" type="ORF">QEH59_09685</name>
</gene>
<keyword evidence="4" id="KW-0598">Phosphotransferase system</keyword>
<organism evidence="6 7">
    <name type="scientific">Thalassobacterium sedimentorum</name>
    <dbReference type="NCBI Taxonomy" id="3041258"/>
    <lineage>
        <taxon>Bacteria</taxon>
        <taxon>Pseudomonadati</taxon>
        <taxon>Verrucomicrobiota</taxon>
        <taxon>Opitutia</taxon>
        <taxon>Puniceicoccales</taxon>
        <taxon>Coraliomargaritaceae</taxon>
        <taxon>Thalassobacterium</taxon>
    </lineage>
</organism>
<dbReference type="PROSITE" id="PS00589">
    <property type="entry name" value="PTS_HPR_SER"/>
    <property type="match status" value="1"/>
</dbReference>
<dbReference type="InterPro" id="IPR001020">
    <property type="entry name" value="PTS_HPr_His_P_site"/>
</dbReference>
<dbReference type="Gene3D" id="3.30.1340.10">
    <property type="entry name" value="HPr-like"/>
    <property type="match status" value="1"/>
</dbReference>
<dbReference type="InterPro" id="IPR035895">
    <property type="entry name" value="HPr-like_sf"/>
</dbReference>
<dbReference type="NCBIfam" id="TIGR01003">
    <property type="entry name" value="PTS_HPr_family"/>
    <property type="match status" value="1"/>
</dbReference>
<keyword evidence="7" id="KW-1185">Reference proteome</keyword>
<comment type="caution">
    <text evidence="6">The sequence shown here is derived from an EMBL/GenBank/DDBJ whole genome shotgun (WGS) entry which is preliminary data.</text>
</comment>
<accession>A0ABU1AIP5</accession>
<dbReference type="Proteomes" id="UP001243717">
    <property type="component" value="Unassembled WGS sequence"/>
</dbReference>
<dbReference type="CDD" id="cd00367">
    <property type="entry name" value="PTS-HPr_like"/>
    <property type="match status" value="1"/>
</dbReference>
<evidence type="ECO:0000313" key="7">
    <source>
        <dbReference type="Proteomes" id="UP001243717"/>
    </source>
</evidence>
<sequence>MSTPETSDSSETLKKELVVQNKMGIHARPAAMIVRIANTYGGEVWVEKDGEQVNGKSIMGLMMLAAGKGSKLVVRTEGAAQDGKRMLDELADLFDRRFEEA</sequence>
<evidence type="ECO:0000313" key="6">
    <source>
        <dbReference type="EMBL" id="MDQ8194697.1"/>
    </source>
</evidence>
<name>A0ABU1AIP5_9BACT</name>
<dbReference type="InterPro" id="IPR050399">
    <property type="entry name" value="HPr"/>
</dbReference>
<dbReference type="InterPro" id="IPR002114">
    <property type="entry name" value="PTS_HPr_Ser_P_site"/>
</dbReference>
<dbReference type="PROSITE" id="PS51350">
    <property type="entry name" value="PTS_HPR_DOM"/>
    <property type="match status" value="1"/>
</dbReference>
<dbReference type="PROSITE" id="PS00369">
    <property type="entry name" value="PTS_HPR_HIS"/>
    <property type="match status" value="1"/>
</dbReference>